<accession>A0A061QRU9</accession>
<proteinExistence type="predicted"/>
<reference evidence="2" key="1">
    <citation type="submission" date="2014-05" db="EMBL/GenBank/DDBJ databases">
        <title>The transcriptome of the halophilic microalga Tetraselmis sp. GSL018 isolated from the Great Salt Lake, Utah.</title>
        <authorList>
            <person name="Jinkerson R.E."/>
            <person name="D'Adamo S."/>
            <person name="Posewitz M.C."/>
        </authorList>
    </citation>
    <scope>NUCLEOTIDE SEQUENCE</scope>
    <source>
        <strain evidence="2">GSL018</strain>
    </source>
</reference>
<feature type="compositionally biased region" description="Basic and acidic residues" evidence="1">
    <location>
        <begin position="21"/>
        <end position="37"/>
    </location>
</feature>
<protein>
    <submittedName>
        <fullName evidence="2">Uncharacterized protein</fullName>
    </submittedName>
</protein>
<dbReference type="AlphaFoldDB" id="A0A061QRU9"/>
<gene>
    <name evidence="2" type="ORF">TSPGSL018_27040</name>
</gene>
<sequence length="174" mass="19437">MIRRSRPRRKSQPCRAASWEGTERQPDSKSRETLHDSEGCLNRGKAIPMRLPCIVLKWAAYAKFREGTQAAKRWPWQQIEGLCLSTRGTLTRIQEPYKGNSGIDAVTASRQSSVSVGADDNMLENRTCLRLKSPAKKTPTETDHFAEYIPAKEDNLCASGGSKFGCLSFKNSDT</sequence>
<evidence type="ECO:0000256" key="1">
    <source>
        <dbReference type="SAM" id="MobiDB-lite"/>
    </source>
</evidence>
<feature type="compositionally biased region" description="Basic residues" evidence="1">
    <location>
        <begin position="1"/>
        <end position="12"/>
    </location>
</feature>
<feature type="region of interest" description="Disordered" evidence="1">
    <location>
        <begin position="1"/>
        <end position="37"/>
    </location>
</feature>
<evidence type="ECO:0000313" key="2">
    <source>
        <dbReference type="EMBL" id="JAC61140.1"/>
    </source>
</evidence>
<name>A0A061QRU9_9CHLO</name>
<organism evidence="2">
    <name type="scientific">Tetraselmis sp. GSL018</name>
    <dbReference type="NCBI Taxonomy" id="582737"/>
    <lineage>
        <taxon>Eukaryota</taxon>
        <taxon>Viridiplantae</taxon>
        <taxon>Chlorophyta</taxon>
        <taxon>core chlorophytes</taxon>
        <taxon>Chlorodendrophyceae</taxon>
        <taxon>Chlorodendrales</taxon>
        <taxon>Chlorodendraceae</taxon>
        <taxon>Tetraselmis</taxon>
    </lineage>
</organism>
<dbReference type="EMBL" id="GBEZ01026013">
    <property type="protein sequence ID" value="JAC61140.1"/>
    <property type="molecule type" value="Transcribed_RNA"/>
</dbReference>